<dbReference type="Pfam" id="PF14111">
    <property type="entry name" value="DUF4283"/>
    <property type="match status" value="1"/>
</dbReference>
<protein>
    <submittedName>
        <fullName evidence="3">DUF4283 domain-containing protein/zf-CCHC_4 domain-containing protein</fullName>
    </submittedName>
</protein>
<feature type="domain" description="DUF4283" evidence="2">
    <location>
        <begin position="127"/>
        <end position="206"/>
    </location>
</feature>
<accession>A0A1Q3DKC8</accession>
<dbReference type="InterPro" id="IPR040256">
    <property type="entry name" value="At4g02000-like"/>
</dbReference>
<dbReference type="InterPro" id="IPR025558">
    <property type="entry name" value="DUF4283"/>
</dbReference>
<evidence type="ECO:0000313" key="4">
    <source>
        <dbReference type="Proteomes" id="UP000187406"/>
    </source>
</evidence>
<evidence type="ECO:0000256" key="1">
    <source>
        <dbReference type="SAM" id="MobiDB-lite"/>
    </source>
</evidence>
<dbReference type="AlphaFoldDB" id="A0A1Q3DKC8"/>
<dbReference type="OrthoDB" id="913442at2759"/>
<evidence type="ECO:0000259" key="2">
    <source>
        <dbReference type="Pfam" id="PF14111"/>
    </source>
</evidence>
<gene>
    <name evidence="3" type="ORF">CFOL_v3_36141</name>
</gene>
<evidence type="ECO:0000313" key="3">
    <source>
        <dbReference type="EMBL" id="GAV92763.1"/>
    </source>
</evidence>
<keyword evidence="4" id="KW-1185">Reference proteome</keyword>
<feature type="compositionally biased region" description="Polar residues" evidence="1">
    <location>
        <begin position="1"/>
        <end position="17"/>
    </location>
</feature>
<comment type="caution">
    <text evidence="3">The sequence shown here is derived from an EMBL/GenBank/DDBJ whole genome shotgun (WGS) entry which is preliminary data.</text>
</comment>
<organism evidence="3 4">
    <name type="scientific">Cephalotus follicularis</name>
    <name type="common">Albany pitcher plant</name>
    <dbReference type="NCBI Taxonomy" id="3775"/>
    <lineage>
        <taxon>Eukaryota</taxon>
        <taxon>Viridiplantae</taxon>
        <taxon>Streptophyta</taxon>
        <taxon>Embryophyta</taxon>
        <taxon>Tracheophyta</taxon>
        <taxon>Spermatophyta</taxon>
        <taxon>Magnoliopsida</taxon>
        <taxon>eudicotyledons</taxon>
        <taxon>Gunneridae</taxon>
        <taxon>Pentapetalae</taxon>
        <taxon>rosids</taxon>
        <taxon>fabids</taxon>
        <taxon>Oxalidales</taxon>
        <taxon>Cephalotaceae</taxon>
        <taxon>Cephalotus</taxon>
    </lineage>
</organism>
<name>A0A1Q3DKC8_CEPFO</name>
<dbReference type="Proteomes" id="UP000187406">
    <property type="component" value="Unassembled WGS sequence"/>
</dbReference>
<reference evidence="4" key="1">
    <citation type="submission" date="2016-04" db="EMBL/GenBank/DDBJ databases">
        <title>Cephalotus genome sequencing.</title>
        <authorList>
            <person name="Fukushima K."/>
            <person name="Hasebe M."/>
            <person name="Fang X."/>
        </authorList>
    </citation>
    <scope>NUCLEOTIDE SEQUENCE [LARGE SCALE GENOMIC DNA]</scope>
    <source>
        <strain evidence="4">cv. St1</strain>
    </source>
</reference>
<feature type="region of interest" description="Disordered" evidence="1">
    <location>
        <begin position="415"/>
        <end position="463"/>
    </location>
</feature>
<sequence length="463" mass="50408">MENQEVYSRAQLQSTVDSIPSPPSPISGPPGADTNFLTPENVLNRDPSRVGKAPLEQRDLERPSSSSSFPRVPPPLTVSAEAPPKSWKNLFSASSNPDSALQFFEPSIVDGIPRAKPPLEVCAKGALEWENALVAFLVGKKLPAPKVRDVLMPKWGQVGSFSFHTVSNSVFLIKFDNGQARDWVMDNGPWDIWGYHIALRKWTKGMSLKLEDCNSIPVWVKLSNVPVHLWTKLGISYIASVLGKPLYMDSLTTNRQVLTYARVCVDMPATSSFSGSILLDLGEGEDTVVGVEYQWKPQACSLCKVFDHTNKSCPKAARREWLPKPVVEACRRPEDAEGWITIKRKKSPAVIIPEPGVVSDKPADAMAVEPHQAPKTPAKGGEGSHIHSKEINLDPASASPDINPLSSKIVHIDGARKDMDSRGKATCTETAPPPLDPAGSGSKKKKKKGWNGLGTPHPNTSND</sequence>
<dbReference type="PANTHER" id="PTHR31286">
    <property type="entry name" value="GLYCINE-RICH CELL WALL STRUCTURAL PROTEIN 1.8-LIKE"/>
    <property type="match status" value="1"/>
</dbReference>
<proteinExistence type="predicted"/>
<dbReference type="EMBL" id="BDDD01011246">
    <property type="protein sequence ID" value="GAV92763.1"/>
    <property type="molecule type" value="Genomic_DNA"/>
</dbReference>
<feature type="region of interest" description="Disordered" evidence="1">
    <location>
        <begin position="1"/>
        <end position="81"/>
    </location>
</feature>
<dbReference type="InParanoid" id="A0A1Q3DKC8"/>
<dbReference type="PANTHER" id="PTHR31286:SF165">
    <property type="entry name" value="DUF4283 DOMAIN-CONTAINING PROTEIN"/>
    <property type="match status" value="1"/>
</dbReference>